<name>A0A7T7XQH6_9SPIR</name>
<accession>A0A7T7XQH6</accession>
<gene>
    <name evidence="1" type="ORF">JFL75_06625</name>
</gene>
<dbReference type="NCBIfam" id="TIGR01509">
    <property type="entry name" value="HAD-SF-IA-v3"/>
    <property type="match status" value="1"/>
</dbReference>
<dbReference type="SFLD" id="SFLDS00003">
    <property type="entry name" value="Haloacid_Dehalogenase"/>
    <property type="match status" value="1"/>
</dbReference>
<dbReference type="Pfam" id="PF00702">
    <property type="entry name" value="Hydrolase"/>
    <property type="match status" value="1"/>
</dbReference>
<dbReference type="KEGG" id="bhc:JFL75_06625"/>
<protein>
    <submittedName>
        <fullName evidence="1">HAD family phosphatase</fullName>
    </submittedName>
</protein>
<dbReference type="CDD" id="cd02603">
    <property type="entry name" value="HAD_sEH-N_like"/>
    <property type="match status" value="1"/>
</dbReference>
<dbReference type="AlphaFoldDB" id="A0A7T7XQH6"/>
<dbReference type="SUPFAM" id="SSF56784">
    <property type="entry name" value="HAD-like"/>
    <property type="match status" value="1"/>
</dbReference>
<sequence length="204" mass="22795">MKLFIFDMGGVVVHNVMIIPQIAAELGITADDFFRGAGSDPSVTHTSPYHLGDIAAFMKGEITTEQFWANFTGRTGIAVQGDPWYKHFSPVIDEGTVAVIKDLKNAGYRVVCGTNSLDAHYRRHQELGDYGCFDKVYASQLMGIIKPDPEFWNRILREENIEPKDAFFTDDFEENTEAAKKLGITAHLFTDAAELRKAAAPYLR</sequence>
<dbReference type="EMBL" id="CP067089">
    <property type="protein sequence ID" value="QQO10584.1"/>
    <property type="molecule type" value="Genomic_DNA"/>
</dbReference>
<dbReference type="PANTHER" id="PTHR43611:SF3">
    <property type="entry name" value="FLAVIN MONONUCLEOTIDE HYDROLASE 1, CHLOROPLATIC"/>
    <property type="match status" value="1"/>
</dbReference>
<organism evidence="1 2">
    <name type="scientific">Breznakiella homolactica</name>
    <dbReference type="NCBI Taxonomy" id="2798577"/>
    <lineage>
        <taxon>Bacteria</taxon>
        <taxon>Pseudomonadati</taxon>
        <taxon>Spirochaetota</taxon>
        <taxon>Spirochaetia</taxon>
        <taxon>Spirochaetales</taxon>
        <taxon>Breznakiellaceae</taxon>
        <taxon>Breznakiella</taxon>
    </lineage>
</organism>
<dbReference type="InterPro" id="IPR006439">
    <property type="entry name" value="HAD-SF_hydro_IA"/>
</dbReference>
<keyword evidence="2" id="KW-1185">Reference proteome</keyword>
<dbReference type="Gene3D" id="3.40.50.1000">
    <property type="entry name" value="HAD superfamily/HAD-like"/>
    <property type="match status" value="1"/>
</dbReference>
<dbReference type="InterPro" id="IPR036412">
    <property type="entry name" value="HAD-like_sf"/>
</dbReference>
<dbReference type="RefSeq" id="WP_215627889.1">
    <property type="nucleotide sequence ID" value="NZ_CP067089.2"/>
</dbReference>
<dbReference type="InterPro" id="IPR023198">
    <property type="entry name" value="PGP-like_dom2"/>
</dbReference>
<dbReference type="Gene3D" id="1.10.150.240">
    <property type="entry name" value="Putative phosphatase, domain 2"/>
    <property type="match status" value="1"/>
</dbReference>
<evidence type="ECO:0000313" key="2">
    <source>
        <dbReference type="Proteomes" id="UP000595917"/>
    </source>
</evidence>
<dbReference type="PANTHER" id="PTHR43611">
    <property type="entry name" value="ALPHA-D-GLUCOSE 1-PHOSPHATE PHOSPHATASE"/>
    <property type="match status" value="1"/>
</dbReference>
<evidence type="ECO:0000313" key="1">
    <source>
        <dbReference type="EMBL" id="QQO10584.1"/>
    </source>
</evidence>
<reference evidence="1" key="1">
    <citation type="submission" date="2021-01" db="EMBL/GenBank/DDBJ databases">
        <title>Description of Breznakiella homolactica.</title>
        <authorList>
            <person name="Song Y."/>
            <person name="Brune A."/>
        </authorList>
    </citation>
    <scope>NUCLEOTIDE SEQUENCE</scope>
    <source>
        <strain evidence="1">RmG30</strain>
    </source>
</reference>
<dbReference type="InterPro" id="IPR023214">
    <property type="entry name" value="HAD_sf"/>
</dbReference>
<dbReference type="Proteomes" id="UP000595917">
    <property type="component" value="Chromosome"/>
</dbReference>
<dbReference type="SFLD" id="SFLDG01129">
    <property type="entry name" value="C1.5:_HAD__Beta-PGM__Phosphata"/>
    <property type="match status" value="1"/>
</dbReference>
<dbReference type="PRINTS" id="PR00413">
    <property type="entry name" value="HADHALOGNASE"/>
</dbReference>
<proteinExistence type="predicted"/>